<dbReference type="AlphaFoldDB" id="A0A0R1P3T8"/>
<feature type="domain" description="Arginine repressor DNA-binding" evidence="8">
    <location>
        <begin position="1"/>
        <end position="68"/>
    </location>
</feature>
<comment type="subcellular location">
    <subcellularLocation>
        <location evidence="1 7">Cytoplasm</location>
    </subcellularLocation>
</comment>
<dbReference type="InterPro" id="IPR020900">
    <property type="entry name" value="Arg_repress_DNA-bd"/>
</dbReference>
<comment type="similarity">
    <text evidence="2 7">Belongs to the ArgR family.</text>
</comment>
<dbReference type="EMBL" id="AZER01000016">
    <property type="protein sequence ID" value="KRL27296.1"/>
    <property type="molecule type" value="Genomic_DNA"/>
</dbReference>
<dbReference type="GO" id="GO:0005737">
    <property type="term" value="C:cytoplasm"/>
    <property type="evidence" value="ECO:0007669"/>
    <property type="project" value="UniProtKB-SubCell"/>
</dbReference>
<dbReference type="HAMAP" id="MF_00173">
    <property type="entry name" value="Arg_repressor"/>
    <property type="match status" value="1"/>
</dbReference>
<dbReference type="SUPFAM" id="SSF55252">
    <property type="entry name" value="C-terminal domain of arginine repressor"/>
    <property type="match status" value="1"/>
</dbReference>
<dbReference type="PRINTS" id="PR01467">
    <property type="entry name" value="ARGREPRESSOR"/>
</dbReference>
<dbReference type="InterPro" id="IPR036388">
    <property type="entry name" value="WH-like_DNA-bd_sf"/>
</dbReference>
<organism evidence="10 11">
    <name type="scientific">Limosilactobacillus frumenti DSM 13145</name>
    <dbReference type="NCBI Taxonomy" id="1423746"/>
    <lineage>
        <taxon>Bacteria</taxon>
        <taxon>Bacillati</taxon>
        <taxon>Bacillota</taxon>
        <taxon>Bacilli</taxon>
        <taxon>Lactobacillales</taxon>
        <taxon>Lactobacillaceae</taxon>
        <taxon>Limosilactobacillus</taxon>
    </lineage>
</organism>
<evidence type="ECO:0000259" key="9">
    <source>
        <dbReference type="Pfam" id="PF02863"/>
    </source>
</evidence>
<keyword evidence="5 7" id="KW-0238">DNA-binding</keyword>
<evidence type="ECO:0000313" key="10">
    <source>
        <dbReference type="EMBL" id="KRL27296.1"/>
    </source>
</evidence>
<reference evidence="10 11" key="1">
    <citation type="journal article" date="2015" name="Genome Announc.">
        <title>Expanding the biotechnology potential of lactobacilli through comparative genomics of 213 strains and associated genera.</title>
        <authorList>
            <person name="Sun Z."/>
            <person name="Harris H.M."/>
            <person name="McCann A."/>
            <person name="Guo C."/>
            <person name="Argimon S."/>
            <person name="Zhang W."/>
            <person name="Yang X."/>
            <person name="Jeffery I.B."/>
            <person name="Cooney J.C."/>
            <person name="Kagawa T.F."/>
            <person name="Liu W."/>
            <person name="Song Y."/>
            <person name="Salvetti E."/>
            <person name="Wrobel A."/>
            <person name="Rasinkangas P."/>
            <person name="Parkhill J."/>
            <person name="Rea M.C."/>
            <person name="O'Sullivan O."/>
            <person name="Ritari J."/>
            <person name="Douillard F.P."/>
            <person name="Paul Ross R."/>
            <person name="Yang R."/>
            <person name="Briner A.E."/>
            <person name="Felis G.E."/>
            <person name="de Vos W.M."/>
            <person name="Barrangou R."/>
            <person name="Klaenhammer T.R."/>
            <person name="Caufield P.W."/>
            <person name="Cui Y."/>
            <person name="Zhang H."/>
            <person name="O'Toole P.W."/>
        </authorList>
    </citation>
    <scope>NUCLEOTIDE SEQUENCE [LARGE SCALE GENOMIC DNA]</scope>
    <source>
        <strain evidence="10 11">DSM 13145</strain>
    </source>
</reference>
<dbReference type="OrthoDB" id="9807089at2"/>
<comment type="pathway">
    <text evidence="7">Amino-acid biosynthesis; L-arginine biosynthesis [regulation].</text>
</comment>
<proteinExistence type="inferred from homology"/>
<keyword evidence="7" id="KW-0678">Repressor</keyword>
<dbReference type="Pfam" id="PF02863">
    <property type="entry name" value="Arg_repressor_C"/>
    <property type="match status" value="1"/>
</dbReference>
<evidence type="ECO:0000313" key="11">
    <source>
        <dbReference type="Proteomes" id="UP000051445"/>
    </source>
</evidence>
<dbReference type="Gene3D" id="1.10.10.10">
    <property type="entry name" value="Winged helix-like DNA-binding domain superfamily/Winged helix DNA-binding domain"/>
    <property type="match status" value="1"/>
</dbReference>
<evidence type="ECO:0000256" key="3">
    <source>
        <dbReference type="ARBA" id="ARBA00022490"/>
    </source>
</evidence>
<accession>A0A0R1P3T8</accession>
<keyword evidence="7" id="KW-0028">Amino-acid biosynthesis</keyword>
<keyword evidence="4 7" id="KW-0805">Transcription regulation</keyword>
<dbReference type="GO" id="GO:1900079">
    <property type="term" value="P:regulation of arginine biosynthetic process"/>
    <property type="evidence" value="ECO:0007669"/>
    <property type="project" value="UniProtKB-UniRule"/>
</dbReference>
<keyword evidence="6 7" id="KW-0804">Transcription</keyword>
<dbReference type="PATRIC" id="fig|1423746.3.peg.1064"/>
<sequence length="151" mass="17081">MRKADRQDLIRRIIINEKISRQDDLVAALRRQNVSSTQATISRDIKELHLVKVPDNDGGYRYALPSQRQLDTQGRLAVELSNNLVKLKRHAEFLSMTMRPGNGPMMADLMRSIAESQIFTAVGDDSTVLVVCYSDSAAEKVEEQLHLLMNQ</sequence>
<dbReference type="GO" id="GO:0003700">
    <property type="term" value="F:DNA-binding transcription factor activity"/>
    <property type="evidence" value="ECO:0007669"/>
    <property type="project" value="UniProtKB-UniRule"/>
</dbReference>
<keyword evidence="3 7" id="KW-0963">Cytoplasm</keyword>
<dbReference type="GO" id="GO:0003677">
    <property type="term" value="F:DNA binding"/>
    <property type="evidence" value="ECO:0007669"/>
    <property type="project" value="UniProtKB-KW"/>
</dbReference>
<keyword evidence="7" id="KW-0055">Arginine biosynthesis</keyword>
<evidence type="ECO:0000259" key="8">
    <source>
        <dbReference type="Pfam" id="PF01316"/>
    </source>
</evidence>
<dbReference type="Proteomes" id="UP000051445">
    <property type="component" value="Unassembled WGS sequence"/>
</dbReference>
<dbReference type="PANTHER" id="PTHR34471:SF1">
    <property type="entry name" value="ARGININE REPRESSOR"/>
    <property type="match status" value="1"/>
</dbReference>
<dbReference type="GO" id="GO:0034618">
    <property type="term" value="F:arginine binding"/>
    <property type="evidence" value="ECO:0007669"/>
    <property type="project" value="InterPro"/>
</dbReference>
<evidence type="ECO:0000256" key="7">
    <source>
        <dbReference type="HAMAP-Rule" id="MF_00173"/>
    </source>
</evidence>
<dbReference type="InterPro" id="IPR036390">
    <property type="entry name" value="WH_DNA-bd_sf"/>
</dbReference>
<dbReference type="InterPro" id="IPR020899">
    <property type="entry name" value="Arg_repress_C"/>
</dbReference>
<dbReference type="Gene3D" id="3.30.1360.40">
    <property type="match status" value="1"/>
</dbReference>
<evidence type="ECO:0000256" key="1">
    <source>
        <dbReference type="ARBA" id="ARBA00004496"/>
    </source>
</evidence>
<name>A0A0R1P3T8_9LACO</name>
<evidence type="ECO:0000256" key="4">
    <source>
        <dbReference type="ARBA" id="ARBA00023015"/>
    </source>
</evidence>
<dbReference type="GO" id="GO:0051259">
    <property type="term" value="P:protein complex oligomerization"/>
    <property type="evidence" value="ECO:0007669"/>
    <property type="project" value="InterPro"/>
</dbReference>
<evidence type="ECO:0000256" key="5">
    <source>
        <dbReference type="ARBA" id="ARBA00023125"/>
    </source>
</evidence>
<dbReference type="UniPathway" id="UPA00068"/>
<dbReference type="InterPro" id="IPR036251">
    <property type="entry name" value="Arg_repress_C_sf"/>
</dbReference>
<dbReference type="PANTHER" id="PTHR34471">
    <property type="entry name" value="ARGININE REPRESSOR"/>
    <property type="match status" value="1"/>
</dbReference>
<feature type="domain" description="Arginine repressor C-terminal" evidence="9">
    <location>
        <begin position="81"/>
        <end position="145"/>
    </location>
</feature>
<comment type="function">
    <text evidence="7">Regulates arginine biosynthesis genes.</text>
</comment>
<keyword evidence="11" id="KW-1185">Reference proteome</keyword>
<comment type="caution">
    <text evidence="10">The sequence shown here is derived from an EMBL/GenBank/DDBJ whole genome shotgun (WGS) entry which is preliminary data.</text>
</comment>
<dbReference type="RefSeq" id="WP_057751204.1">
    <property type="nucleotide sequence ID" value="NZ_AZER01000016.1"/>
</dbReference>
<protein>
    <recommendedName>
        <fullName evidence="7">Arginine repressor</fullName>
    </recommendedName>
</protein>
<evidence type="ECO:0000256" key="6">
    <source>
        <dbReference type="ARBA" id="ARBA00023163"/>
    </source>
</evidence>
<evidence type="ECO:0000256" key="2">
    <source>
        <dbReference type="ARBA" id="ARBA00008316"/>
    </source>
</evidence>
<dbReference type="InterPro" id="IPR001669">
    <property type="entry name" value="Arg_repress"/>
</dbReference>
<dbReference type="Pfam" id="PF01316">
    <property type="entry name" value="Arg_repressor"/>
    <property type="match status" value="1"/>
</dbReference>
<dbReference type="SUPFAM" id="SSF46785">
    <property type="entry name" value="Winged helix' DNA-binding domain"/>
    <property type="match status" value="1"/>
</dbReference>
<dbReference type="STRING" id="1423746.FD27_GL001050"/>
<gene>
    <name evidence="7" type="primary">argR</name>
    <name evidence="10" type="ORF">FD27_GL001050</name>
</gene>
<dbReference type="GO" id="GO:0006526">
    <property type="term" value="P:L-arginine biosynthetic process"/>
    <property type="evidence" value="ECO:0007669"/>
    <property type="project" value="UniProtKB-UniPathway"/>
</dbReference>